<sequence length="82" mass="9544">MQTRVHTHTHMQAQTHAQIHTYMRTHMHTQALLPQETMGYGMLPLPQPPLEIHQMEPSDLPCRRSRRSSYVCKLLHPNPAPN</sequence>
<accession>A0A0E9PQC7</accession>
<reference evidence="1" key="2">
    <citation type="journal article" date="2015" name="Fish Shellfish Immunol.">
        <title>Early steps in the European eel (Anguilla anguilla)-Vibrio vulnificus interaction in the gills: Role of the RtxA13 toxin.</title>
        <authorList>
            <person name="Callol A."/>
            <person name="Pajuelo D."/>
            <person name="Ebbesson L."/>
            <person name="Teles M."/>
            <person name="MacKenzie S."/>
            <person name="Amaro C."/>
        </authorList>
    </citation>
    <scope>NUCLEOTIDE SEQUENCE</scope>
</reference>
<dbReference type="EMBL" id="GBXM01102317">
    <property type="protein sequence ID" value="JAH06260.1"/>
    <property type="molecule type" value="Transcribed_RNA"/>
</dbReference>
<reference evidence="1" key="1">
    <citation type="submission" date="2014-11" db="EMBL/GenBank/DDBJ databases">
        <authorList>
            <person name="Amaro Gonzalez C."/>
        </authorList>
    </citation>
    <scope>NUCLEOTIDE SEQUENCE</scope>
</reference>
<proteinExistence type="predicted"/>
<organism evidence="1">
    <name type="scientific">Anguilla anguilla</name>
    <name type="common">European freshwater eel</name>
    <name type="synonym">Muraena anguilla</name>
    <dbReference type="NCBI Taxonomy" id="7936"/>
    <lineage>
        <taxon>Eukaryota</taxon>
        <taxon>Metazoa</taxon>
        <taxon>Chordata</taxon>
        <taxon>Craniata</taxon>
        <taxon>Vertebrata</taxon>
        <taxon>Euteleostomi</taxon>
        <taxon>Actinopterygii</taxon>
        <taxon>Neopterygii</taxon>
        <taxon>Teleostei</taxon>
        <taxon>Anguilliformes</taxon>
        <taxon>Anguillidae</taxon>
        <taxon>Anguilla</taxon>
    </lineage>
</organism>
<dbReference type="AlphaFoldDB" id="A0A0E9PQC7"/>
<name>A0A0E9PQC7_ANGAN</name>
<protein>
    <submittedName>
        <fullName evidence="1">Uncharacterized protein</fullName>
    </submittedName>
</protein>
<evidence type="ECO:0000313" key="1">
    <source>
        <dbReference type="EMBL" id="JAH06260.1"/>
    </source>
</evidence>